<name>A0A853JSR6_9FIRM</name>
<gene>
    <name evidence="1" type="ORF">H0N91_19820</name>
</gene>
<dbReference type="PANTHER" id="PTHR45661">
    <property type="entry name" value="SURFACE ANTIGEN"/>
    <property type="match status" value="1"/>
</dbReference>
<evidence type="ECO:0000313" key="1">
    <source>
        <dbReference type="EMBL" id="NZA40313.1"/>
    </source>
</evidence>
<organism evidence="1 2">
    <name type="scientific">Eubacterium callanderi</name>
    <dbReference type="NCBI Taxonomy" id="53442"/>
    <lineage>
        <taxon>Bacteria</taxon>
        <taxon>Bacillati</taxon>
        <taxon>Bacillota</taxon>
        <taxon>Clostridia</taxon>
        <taxon>Eubacteriales</taxon>
        <taxon>Eubacteriaceae</taxon>
        <taxon>Eubacterium</taxon>
    </lineage>
</organism>
<dbReference type="RefSeq" id="WP_180494328.1">
    <property type="nucleotide sequence ID" value="NZ_JACCKS010000043.1"/>
</dbReference>
<dbReference type="Pfam" id="PF13306">
    <property type="entry name" value="LRR_5"/>
    <property type="match status" value="1"/>
</dbReference>
<dbReference type="SUPFAM" id="SSF52058">
    <property type="entry name" value="L domain-like"/>
    <property type="match status" value="1"/>
</dbReference>
<accession>A0A853JSR6</accession>
<sequence>MLKYIYLPSKIKTIAENAFYFSGVAELKLPESLEIIGDSAFYVCKNLEYVEIPKNVKSIGSHAFKSCSRLKTLVIKNDPEYIGDHIVSENTLIRCYKGSVVDQYCQKSNLNMEYL</sequence>
<protein>
    <submittedName>
        <fullName evidence="1">Leucine-rich repeat domain-containing protein</fullName>
    </submittedName>
</protein>
<dbReference type="Gene3D" id="3.80.10.10">
    <property type="entry name" value="Ribonuclease Inhibitor"/>
    <property type="match status" value="1"/>
</dbReference>
<dbReference type="InterPro" id="IPR026906">
    <property type="entry name" value="LRR_5"/>
</dbReference>
<dbReference type="AlphaFoldDB" id="A0A853JSR6"/>
<comment type="caution">
    <text evidence="1">The sequence shown here is derived from an EMBL/GenBank/DDBJ whole genome shotgun (WGS) entry which is preliminary data.</text>
</comment>
<proteinExistence type="predicted"/>
<dbReference type="InterPro" id="IPR032675">
    <property type="entry name" value="LRR_dom_sf"/>
</dbReference>
<evidence type="ECO:0000313" key="2">
    <source>
        <dbReference type="Proteomes" id="UP000586254"/>
    </source>
</evidence>
<reference evidence="1 2" key="1">
    <citation type="submission" date="2020-07" db="EMBL/GenBank/DDBJ databases">
        <title>Organ Donor 1.</title>
        <authorList>
            <person name="Marsh A.J."/>
            <person name="Azcarate-Peril M.A."/>
        </authorList>
    </citation>
    <scope>NUCLEOTIDE SEQUENCE [LARGE SCALE GENOMIC DNA]</scope>
    <source>
        <strain evidence="1 2">AMC0717</strain>
    </source>
</reference>
<dbReference type="Proteomes" id="UP000586254">
    <property type="component" value="Unassembled WGS sequence"/>
</dbReference>
<dbReference type="EMBL" id="JACCKS010000043">
    <property type="protein sequence ID" value="NZA40313.1"/>
    <property type="molecule type" value="Genomic_DNA"/>
</dbReference>
<dbReference type="PANTHER" id="PTHR45661:SF3">
    <property type="entry name" value="IG-LIKE DOMAIN-CONTAINING PROTEIN"/>
    <property type="match status" value="1"/>
</dbReference>
<dbReference type="InterPro" id="IPR053139">
    <property type="entry name" value="Surface_bspA-like"/>
</dbReference>